<name>A0AAV1TR14_9STRA</name>
<dbReference type="Proteomes" id="UP001162060">
    <property type="component" value="Unassembled WGS sequence"/>
</dbReference>
<reference evidence="3" key="1">
    <citation type="submission" date="2024-01" db="EMBL/GenBank/DDBJ databases">
        <authorList>
            <person name="Webb A."/>
        </authorList>
    </citation>
    <scope>NUCLEOTIDE SEQUENCE</scope>
    <source>
        <strain evidence="3">Pm1</strain>
    </source>
</reference>
<proteinExistence type="predicted"/>
<feature type="compositionally biased region" description="Basic and acidic residues" evidence="1">
    <location>
        <begin position="214"/>
        <end position="223"/>
    </location>
</feature>
<feature type="region of interest" description="Disordered" evidence="1">
    <location>
        <begin position="214"/>
        <end position="246"/>
    </location>
</feature>
<comment type="caution">
    <text evidence="3">The sequence shown here is derived from an EMBL/GenBank/DDBJ whole genome shotgun (WGS) entry which is preliminary data.</text>
</comment>
<dbReference type="CDD" id="cd00024">
    <property type="entry name" value="CD_CSD"/>
    <property type="match status" value="1"/>
</dbReference>
<dbReference type="PROSITE" id="PS50013">
    <property type="entry name" value="CHROMO_2"/>
    <property type="match status" value="1"/>
</dbReference>
<dbReference type="EMBL" id="CAKLBY020000071">
    <property type="protein sequence ID" value="CAK7923892.1"/>
    <property type="molecule type" value="Genomic_DNA"/>
</dbReference>
<dbReference type="SMART" id="SM00298">
    <property type="entry name" value="CHROMO"/>
    <property type="match status" value="1"/>
</dbReference>
<dbReference type="Pfam" id="PF24626">
    <property type="entry name" value="SH3_Tf2-1"/>
    <property type="match status" value="1"/>
</dbReference>
<evidence type="ECO:0000313" key="3">
    <source>
        <dbReference type="EMBL" id="CAK7923892.1"/>
    </source>
</evidence>
<organism evidence="3 4">
    <name type="scientific">Peronospora matthiolae</name>
    <dbReference type="NCBI Taxonomy" id="2874970"/>
    <lineage>
        <taxon>Eukaryota</taxon>
        <taxon>Sar</taxon>
        <taxon>Stramenopiles</taxon>
        <taxon>Oomycota</taxon>
        <taxon>Peronosporomycetes</taxon>
        <taxon>Peronosporales</taxon>
        <taxon>Peronosporaceae</taxon>
        <taxon>Peronospora</taxon>
    </lineage>
</organism>
<evidence type="ECO:0000313" key="4">
    <source>
        <dbReference type="Proteomes" id="UP001162060"/>
    </source>
</evidence>
<dbReference type="InterPro" id="IPR023780">
    <property type="entry name" value="Chromo_domain"/>
</dbReference>
<protein>
    <recommendedName>
        <fullName evidence="2">Chromo domain-containing protein</fullName>
    </recommendedName>
</protein>
<dbReference type="InterPro" id="IPR000953">
    <property type="entry name" value="Chromo/chromo_shadow_dom"/>
</dbReference>
<dbReference type="Gene3D" id="2.40.50.40">
    <property type="match status" value="1"/>
</dbReference>
<dbReference type="Pfam" id="PF00385">
    <property type="entry name" value="Chromo"/>
    <property type="match status" value="1"/>
</dbReference>
<dbReference type="InterPro" id="IPR016197">
    <property type="entry name" value="Chromo-like_dom_sf"/>
</dbReference>
<gene>
    <name evidence="3" type="ORF">PM001_LOCUS9042</name>
</gene>
<dbReference type="InterPro" id="IPR056924">
    <property type="entry name" value="SH3_Tf2-1"/>
</dbReference>
<evidence type="ECO:0000256" key="1">
    <source>
        <dbReference type="SAM" id="MobiDB-lite"/>
    </source>
</evidence>
<dbReference type="AlphaFoldDB" id="A0AAV1TR14"/>
<feature type="domain" description="Chromo" evidence="2">
    <location>
        <begin position="308"/>
        <end position="369"/>
    </location>
</feature>
<dbReference type="SUPFAM" id="SSF54160">
    <property type="entry name" value="Chromo domain-like"/>
    <property type="match status" value="1"/>
</dbReference>
<sequence length="401" mass="45600">MDADGDAIDIDYIYDNDAGIFSIAHDRHSEDDDALTGEDNVRSAVHTMRTAVEKDESAEGFLLTREAVVHFVQDFNADALDRQKRNAVKHGRANVLSFDVGDLVLLSTVNLPKHAVTNVGSSKLLPRYIGPFRVLRRIGHAYTIDLHRKMRTHPTVYVGLLRPNYQYGPVSRCKEHLRVREPRPPSSDPVSTSQSGRLVKRPVHAFERCLDELKPARHEENESNVRSQVARTQKRHNRPNDRALGNCNYPLQDPQAHNSKSVREPGHLATIPSHGSAFEHQADRALEPDQVFPSPPHPLVDSSGGQRFLMERIVNQRDVNGVRMSYLFRWRGYPRAWDSWEPRAQLIVDVHGLVESYDETNPLRLKKCRWKTTSPNASTEIAKFQSLRSSRKRCAPSSRDH</sequence>
<evidence type="ECO:0000259" key="2">
    <source>
        <dbReference type="PROSITE" id="PS50013"/>
    </source>
</evidence>
<feature type="region of interest" description="Disordered" evidence="1">
    <location>
        <begin position="176"/>
        <end position="197"/>
    </location>
</feature>
<accession>A0AAV1TR14</accession>